<feature type="transmembrane region" description="Helical" evidence="1">
    <location>
        <begin position="180"/>
        <end position="201"/>
    </location>
</feature>
<dbReference type="GO" id="GO:0080120">
    <property type="term" value="P:CAAX-box protein maturation"/>
    <property type="evidence" value="ECO:0007669"/>
    <property type="project" value="UniProtKB-ARBA"/>
</dbReference>
<keyword evidence="1" id="KW-1133">Transmembrane helix</keyword>
<dbReference type="InterPro" id="IPR042150">
    <property type="entry name" value="MmRce1-like"/>
</dbReference>
<dbReference type="PANTHER" id="PTHR35797">
    <property type="entry name" value="PROTEASE-RELATED"/>
    <property type="match status" value="1"/>
</dbReference>
<dbReference type="Pfam" id="PF02517">
    <property type="entry name" value="Rce1-like"/>
    <property type="match status" value="1"/>
</dbReference>
<dbReference type="AlphaFoldDB" id="A0AAU8HUU1"/>
<dbReference type="PANTHER" id="PTHR35797:SF1">
    <property type="entry name" value="PROTEASE"/>
    <property type="match status" value="1"/>
</dbReference>
<dbReference type="RefSeq" id="WP_353893689.1">
    <property type="nucleotide sequence ID" value="NZ_CP159485.1"/>
</dbReference>
<name>A0AAU8HUU1_9FIRM</name>
<reference evidence="3" key="1">
    <citation type="journal article" date="2018" name="Antonie Van Leeuwenhoek">
        <title>Proteinivorax hydrogeniformans sp. nov., an anaerobic, haloalkaliphilic bacterium fermenting proteinaceous compounds with high hydrogen production.</title>
        <authorList>
            <person name="Boltyanskaya Y."/>
            <person name="Detkova E."/>
            <person name="Pimenov N."/>
            <person name="Kevbrin V."/>
        </authorList>
    </citation>
    <scope>NUCLEOTIDE SEQUENCE</scope>
    <source>
        <strain evidence="3">Z-710</strain>
    </source>
</reference>
<dbReference type="EMBL" id="CP159485">
    <property type="protein sequence ID" value="XCI29141.1"/>
    <property type="molecule type" value="Genomic_DNA"/>
</dbReference>
<evidence type="ECO:0000313" key="3">
    <source>
        <dbReference type="EMBL" id="XCI29141.1"/>
    </source>
</evidence>
<feature type="transmembrane region" description="Helical" evidence="1">
    <location>
        <begin position="82"/>
        <end position="104"/>
    </location>
</feature>
<feature type="transmembrane region" description="Helical" evidence="1">
    <location>
        <begin position="234"/>
        <end position="252"/>
    </location>
</feature>
<protein>
    <submittedName>
        <fullName evidence="3">Type II CAAX endopeptidase family protein</fullName>
    </submittedName>
</protein>
<feature type="domain" description="CAAX prenyl protease 2/Lysostaphin resistance protein A-like" evidence="2">
    <location>
        <begin position="120"/>
        <end position="220"/>
    </location>
</feature>
<evidence type="ECO:0000256" key="1">
    <source>
        <dbReference type="SAM" id="Phobius"/>
    </source>
</evidence>
<proteinExistence type="predicted"/>
<gene>
    <name evidence="3" type="ORF">PRVXH_000449</name>
</gene>
<sequence>MFKRAIIFISFTFVLTWGFWWLLALLTHHDITSFESALSILLLFMGGIGPTIGAYVAILATDKKDLKEFHSKVLKIEVNYKYFLFAFLVPVLLGVLGISMAFIIDREFFINNPIGPLYFFIPSIASAIIFGGIEELGWRGVLQPELFKVCKNIFLINLIIGVVWALWHLPLFYIQGSNHFGNSFLAYTLTAIGFSSFLTWLYDKTKSVLLCVLFHASINATMAVGLSVPMNETLPNIAQGALILFLGTVLLLKRRVHYINFNKKMTLK</sequence>
<dbReference type="GO" id="GO:0004175">
    <property type="term" value="F:endopeptidase activity"/>
    <property type="evidence" value="ECO:0007669"/>
    <property type="project" value="UniProtKB-ARBA"/>
</dbReference>
<keyword evidence="1" id="KW-0812">Transmembrane</keyword>
<feature type="transmembrane region" description="Helical" evidence="1">
    <location>
        <begin position="208"/>
        <end position="228"/>
    </location>
</feature>
<feature type="transmembrane region" description="Helical" evidence="1">
    <location>
        <begin position="38"/>
        <end position="61"/>
    </location>
</feature>
<organism evidence="3">
    <name type="scientific">Proteinivorax hydrogeniformans</name>
    <dbReference type="NCBI Taxonomy" id="1826727"/>
    <lineage>
        <taxon>Bacteria</taxon>
        <taxon>Bacillati</taxon>
        <taxon>Bacillota</taxon>
        <taxon>Clostridia</taxon>
        <taxon>Eubacteriales</taxon>
        <taxon>Proteinivoracaceae</taxon>
        <taxon>Proteinivorax</taxon>
    </lineage>
</organism>
<accession>A0AAU8HUU1</accession>
<reference evidence="3" key="2">
    <citation type="submission" date="2024-06" db="EMBL/GenBank/DDBJ databases">
        <authorList>
            <person name="Petrova K.O."/>
            <person name="Toshchakov S.V."/>
            <person name="Boltjanskaja Y.V."/>
            <person name="Kevbrin V.V."/>
        </authorList>
    </citation>
    <scope>NUCLEOTIDE SEQUENCE</scope>
    <source>
        <strain evidence="3">Z-710</strain>
    </source>
</reference>
<dbReference type="InterPro" id="IPR003675">
    <property type="entry name" value="Rce1/LyrA-like_dom"/>
</dbReference>
<feature type="transmembrane region" description="Helical" evidence="1">
    <location>
        <begin position="154"/>
        <end position="174"/>
    </location>
</feature>
<feature type="transmembrane region" description="Helical" evidence="1">
    <location>
        <begin position="7"/>
        <end position="26"/>
    </location>
</feature>
<feature type="transmembrane region" description="Helical" evidence="1">
    <location>
        <begin position="116"/>
        <end position="133"/>
    </location>
</feature>
<keyword evidence="1" id="KW-0472">Membrane</keyword>
<evidence type="ECO:0000259" key="2">
    <source>
        <dbReference type="Pfam" id="PF02517"/>
    </source>
</evidence>